<dbReference type="Proteomes" id="UP000325536">
    <property type="component" value="Chromosome"/>
</dbReference>
<proteinExistence type="predicted"/>
<dbReference type="KEGG" id="naq:D0T90_08740"/>
<dbReference type="AlphaFoldDB" id="A0A5P3MV50"/>
<reference evidence="1 2" key="1">
    <citation type="submission" date="2018-08" db="EMBL/GenBank/DDBJ databases">
        <title>Neisseria animalis ATCC 49930 complete genome.</title>
        <authorList>
            <person name="Veseli I.A."/>
            <person name="Mascarenhas dos Santos A.C."/>
            <person name="Buttler R."/>
            <person name="Pombert J.-F."/>
        </authorList>
    </citation>
    <scope>NUCLEOTIDE SEQUENCE [LARGE SCALE GENOMIC DNA]</scope>
    <source>
        <strain evidence="1 2">ATCC 49930</strain>
    </source>
</reference>
<sequence length="84" mass="9579">MENPIYSLVCFAQQRSSNTIRSVIYTGKSKRDNHFLNKQISKTAGSYPWVNRYSPSKPNGLPCITFLFRIADTFSDGMNHFNAV</sequence>
<name>A0A5P3MV50_NEIAN</name>
<keyword evidence="2" id="KW-1185">Reference proteome</keyword>
<protein>
    <submittedName>
        <fullName evidence="1">Uncharacterized protein</fullName>
    </submittedName>
</protein>
<evidence type="ECO:0000313" key="1">
    <source>
        <dbReference type="EMBL" id="QEY24539.1"/>
    </source>
</evidence>
<organism evidence="1 2">
    <name type="scientific">Neisseria animalis</name>
    <dbReference type="NCBI Taxonomy" id="492"/>
    <lineage>
        <taxon>Bacteria</taxon>
        <taxon>Pseudomonadati</taxon>
        <taxon>Pseudomonadota</taxon>
        <taxon>Betaproteobacteria</taxon>
        <taxon>Neisseriales</taxon>
        <taxon>Neisseriaceae</taxon>
        <taxon>Neisseria</taxon>
    </lineage>
</organism>
<evidence type="ECO:0000313" key="2">
    <source>
        <dbReference type="Proteomes" id="UP000325536"/>
    </source>
</evidence>
<gene>
    <name evidence="1" type="ORF">D0T90_08740</name>
</gene>
<dbReference type="EMBL" id="CP031699">
    <property type="protein sequence ID" value="QEY24539.1"/>
    <property type="molecule type" value="Genomic_DNA"/>
</dbReference>
<accession>A0A5P3MV50</accession>